<feature type="transmembrane region" description="Helical" evidence="1">
    <location>
        <begin position="195"/>
        <end position="213"/>
    </location>
</feature>
<protein>
    <recommendedName>
        <fullName evidence="2">YobI-like P-loop NTPase domain-containing protein</fullName>
    </recommendedName>
</protein>
<evidence type="ECO:0000313" key="3">
    <source>
        <dbReference type="EMBL" id="KAA6339260.1"/>
    </source>
</evidence>
<name>A0A5J4S1G9_9ZZZZ</name>
<dbReference type="SUPFAM" id="SSF52540">
    <property type="entry name" value="P-loop containing nucleoside triphosphate hydrolases"/>
    <property type="match status" value="1"/>
</dbReference>
<sequence length="1228" mass="144519">MTQKLPTRILQIIIKELKIKFCKNAKLEQSNSNFYSLSPTDKVENGQCYFDALGWALTNRKGKNIKNIALTGSYGSGKSSILQSFQKVNTDKSLHFLNISLATFKEEKETEDKTEGENLQRLIELSILQQLFYREKDRRLPDSRLKKITSFSWTKLVSSALGCVTFILSLVFLFQPQILSTFFPNILISETTKTIIHYISLIFSAFGFFIIVLKSIRTLHNLKISKLNIKNAEIEISDNINKSVLNHNLEEILYFFEVTDYNVIVIEDLDRFQETEIFTKLREINLLINNSKKINKDVIFVYAVRDDMFTDDKDRTKFFDFIIPVIPVINSSNSNEILQKEIKAIAGNVSESLIDDISLFIDEMRVLYNIINEFQIYKKLLSEKLSPDKLLAMIVYKNIYPCDFVKLSNYNGDLYQTINKKHEYIKQQSEILDKIIIGYKEEIQKLDTLKIKDIKELRALYILQYINKLSNIKTFHINNQNYSFEDVLEDDIFSYFIVNKVFYNYYSHYNSNYYHLQNGIQVQLQFADIEKQVDSKHTYKERQQQIKDWNNDKVKDLKNKILASEQKKEEQRKAKLSNLLSDKNITIETNDNKQKLVNILLRNGYIDENYLDYISLFHEGSLSKNDHTFRLNIKSQTNTDFNHNLDKIENLIKKIDIDDFKKEYILNYKLTDFLLNNENYSNQRSTLFSYVLINESDYVIQFIKEFIHLGYNVELFIENLCHYWNGSKRNIWKYIIQSSFTDDIVEEFFQLIIKYASVNDIAYIKEGSILKQTISQRKDFCSIFHDSNKIKKILHDLSIKFEDIDINGLSDELLDYIYKNNHYIIKFDLLKIMIQSKGNFNQVDFDTKNYYAILNSKCDVLITYIEENIQEYINNVYIKLEANTKENEEYLIKLLNNENIDEKSKTTIIQKVETKVSTLSDIDTVGIENLLFENSKLIPNWADIIDKFISDKNTISKPVLSFINNIENSKELLKYKIDTEKPDKKTVDKFLEILLLDDKTTNNSYSNILKSIPYIYNRLAFENLPKAKVELLIKHNILKLNNNNYTLLRDNFGLHIDLIEKRYYDLSNELLENLNFDKDDIVNILKSQIIPNKNKQSILDSYNEKEIINSAEILEILQTMTLNDSINVNKNILMAILTKTKNTYKRIELYIKKSNELHKNDISTFLQSLPEPYSNIAENGKRPFIEKNKVNLQFVQDLKRKDYISKFEIEIKGLLNKEEGIRISTFRN</sequence>
<dbReference type="Pfam" id="PF20693">
    <property type="entry name" value="YobI-ATPase"/>
    <property type="match status" value="1"/>
</dbReference>
<dbReference type="InterPro" id="IPR027417">
    <property type="entry name" value="P-loop_NTPase"/>
</dbReference>
<keyword evidence="1" id="KW-0812">Transmembrane</keyword>
<gene>
    <name evidence="3" type="ORF">EZS27_012800</name>
</gene>
<organism evidence="3">
    <name type="scientific">termite gut metagenome</name>
    <dbReference type="NCBI Taxonomy" id="433724"/>
    <lineage>
        <taxon>unclassified sequences</taxon>
        <taxon>metagenomes</taxon>
        <taxon>organismal metagenomes</taxon>
    </lineage>
</organism>
<feature type="domain" description="YobI-like P-loop NTPase" evidence="2">
    <location>
        <begin position="49"/>
        <end position="415"/>
    </location>
</feature>
<dbReference type="InterPro" id="IPR048428">
    <property type="entry name" value="YobI-NTPase"/>
</dbReference>
<comment type="caution">
    <text evidence="3">The sequence shown here is derived from an EMBL/GenBank/DDBJ whole genome shotgun (WGS) entry which is preliminary data.</text>
</comment>
<proteinExistence type="predicted"/>
<dbReference type="EMBL" id="SNRY01000551">
    <property type="protein sequence ID" value="KAA6339260.1"/>
    <property type="molecule type" value="Genomic_DNA"/>
</dbReference>
<evidence type="ECO:0000256" key="1">
    <source>
        <dbReference type="SAM" id="Phobius"/>
    </source>
</evidence>
<dbReference type="AlphaFoldDB" id="A0A5J4S1G9"/>
<accession>A0A5J4S1G9</accession>
<feature type="transmembrane region" description="Helical" evidence="1">
    <location>
        <begin position="153"/>
        <end position="175"/>
    </location>
</feature>
<evidence type="ECO:0000259" key="2">
    <source>
        <dbReference type="Pfam" id="PF20693"/>
    </source>
</evidence>
<keyword evidence="1" id="KW-1133">Transmembrane helix</keyword>
<reference evidence="3" key="1">
    <citation type="submission" date="2019-03" db="EMBL/GenBank/DDBJ databases">
        <title>Single cell metagenomics reveals metabolic interactions within the superorganism composed of flagellate Streblomastix strix and complex community of Bacteroidetes bacteria on its surface.</title>
        <authorList>
            <person name="Treitli S.C."/>
            <person name="Kolisko M."/>
            <person name="Husnik F."/>
            <person name="Keeling P."/>
            <person name="Hampl V."/>
        </authorList>
    </citation>
    <scope>NUCLEOTIDE SEQUENCE</scope>
    <source>
        <strain evidence="3">STM</strain>
    </source>
</reference>
<keyword evidence="1" id="KW-0472">Membrane</keyword>